<keyword evidence="6" id="KW-1185">Reference proteome</keyword>
<dbReference type="Gene3D" id="3.40.850.10">
    <property type="entry name" value="Kinesin motor domain"/>
    <property type="match status" value="1"/>
</dbReference>
<feature type="domain" description="Kinesin motor" evidence="4">
    <location>
        <begin position="5"/>
        <end position="83"/>
    </location>
</feature>
<protein>
    <recommendedName>
        <fullName evidence="4">Kinesin motor domain-containing protein</fullName>
    </recommendedName>
</protein>
<dbReference type="VGNC" id="VGNC:56671">
    <property type="gene designation" value="KIF6"/>
</dbReference>
<evidence type="ECO:0000313" key="7">
    <source>
        <dbReference type="VGNC" id="VGNC:56671"/>
    </source>
</evidence>
<keyword evidence="1" id="KW-0547">Nucleotide-binding</keyword>
<dbReference type="InterPro" id="IPR027417">
    <property type="entry name" value="P-loop_NTPase"/>
</dbReference>
<evidence type="ECO:0000313" key="5">
    <source>
        <dbReference type="Ensembl" id="ENSECAP00000025509.2"/>
    </source>
</evidence>
<dbReference type="Ensembl" id="ENSECAT00000036905.3">
    <property type="protein sequence ID" value="ENSECAP00000025509.2"/>
    <property type="gene ID" value="ENSECAG00000044687.1"/>
</dbReference>
<evidence type="ECO:0000313" key="6">
    <source>
        <dbReference type="Proteomes" id="UP000002281"/>
    </source>
</evidence>
<dbReference type="GeneTree" id="ENSGT00940000157697"/>
<dbReference type="AlphaFoldDB" id="A0A3Q2GY80"/>
<dbReference type="GO" id="GO:0008017">
    <property type="term" value="F:microtubule binding"/>
    <property type="evidence" value="ECO:0007669"/>
    <property type="project" value="InterPro"/>
</dbReference>
<dbReference type="Proteomes" id="UP000002281">
    <property type="component" value="Chromosome 20"/>
</dbReference>
<evidence type="ECO:0000259" key="4">
    <source>
        <dbReference type="PROSITE" id="PS50067"/>
    </source>
</evidence>
<dbReference type="GO" id="GO:0007018">
    <property type="term" value="P:microtubule-based movement"/>
    <property type="evidence" value="ECO:0007669"/>
    <property type="project" value="InterPro"/>
</dbReference>
<proteinExistence type="inferred from homology"/>
<dbReference type="SUPFAM" id="SSF52540">
    <property type="entry name" value="P-loop containing nucleoside triphosphate hydrolases"/>
    <property type="match status" value="1"/>
</dbReference>
<organism evidence="5 6">
    <name type="scientific">Equus caballus</name>
    <name type="common">Horse</name>
    <dbReference type="NCBI Taxonomy" id="9796"/>
    <lineage>
        <taxon>Eukaryota</taxon>
        <taxon>Metazoa</taxon>
        <taxon>Chordata</taxon>
        <taxon>Craniata</taxon>
        <taxon>Vertebrata</taxon>
        <taxon>Euteleostomi</taxon>
        <taxon>Mammalia</taxon>
        <taxon>Eutheria</taxon>
        <taxon>Laurasiatheria</taxon>
        <taxon>Perissodactyla</taxon>
        <taxon>Equidae</taxon>
        <taxon>Equus</taxon>
    </lineage>
</organism>
<dbReference type="PROSITE" id="PS50067">
    <property type="entry name" value="KINESIN_MOTOR_2"/>
    <property type="match status" value="1"/>
</dbReference>
<comment type="caution">
    <text evidence="3">Lacks conserved residue(s) required for the propagation of feature annotation.</text>
</comment>
<reference evidence="5 6" key="1">
    <citation type="journal article" date="2009" name="Science">
        <title>Genome sequence, comparative analysis, and population genetics of the domestic horse.</title>
        <authorList>
            <consortium name="Broad Institute Genome Sequencing Platform"/>
            <consortium name="Broad Institute Whole Genome Assembly Team"/>
            <person name="Wade C.M."/>
            <person name="Giulotto E."/>
            <person name="Sigurdsson S."/>
            <person name="Zoli M."/>
            <person name="Gnerre S."/>
            <person name="Imsland F."/>
            <person name="Lear T.L."/>
            <person name="Adelson D.L."/>
            <person name="Bailey E."/>
            <person name="Bellone R.R."/>
            <person name="Bloecker H."/>
            <person name="Distl O."/>
            <person name="Edgar R.C."/>
            <person name="Garber M."/>
            <person name="Leeb T."/>
            <person name="Mauceli E."/>
            <person name="MacLeod J.N."/>
            <person name="Penedo M.C.T."/>
            <person name="Raison J.M."/>
            <person name="Sharpe T."/>
            <person name="Vogel J."/>
            <person name="Andersson L."/>
            <person name="Antczak D.F."/>
            <person name="Biagi T."/>
            <person name="Binns M.M."/>
            <person name="Chowdhary B.P."/>
            <person name="Coleman S.J."/>
            <person name="Della Valle G."/>
            <person name="Fryc S."/>
            <person name="Guerin G."/>
            <person name="Hasegawa T."/>
            <person name="Hill E.W."/>
            <person name="Jurka J."/>
            <person name="Kiialainen A."/>
            <person name="Lindgren G."/>
            <person name="Liu J."/>
            <person name="Magnani E."/>
            <person name="Mickelson J.R."/>
            <person name="Murray J."/>
            <person name="Nergadze S.G."/>
            <person name="Onofrio R."/>
            <person name="Pedroni S."/>
            <person name="Piras M.F."/>
            <person name="Raudsepp T."/>
            <person name="Rocchi M."/>
            <person name="Roeed K.H."/>
            <person name="Ryder O.A."/>
            <person name="Searle S."/>
            <person name="Skow L."/>
            <person name="Swinburne J.E."/>
            <person name="Syvaenen A.C."/>
            <person name="Tozaki T."/>
            <person name="Valberg S.J."/>
            <person name="Vaudin M."/>
            <person name="White J.R."/>
            <person name="Zody M.C."/>
            <person name="Lander E.S."/>
            <person name="Lindblad-Toh K."/>
        </authorList>
    </citation>
    <scope>NUCLEOTIDE SEQUENCE [LARGE SCALE GENOMIC DNA]</scope>
    <source>
        <strain evidence="5 6">Thoroughbred</strain>
    </source>
</reference>
<evidence type="ECO:0000256" key="2">
    <source>
        <dbReference type="ARBA" id="ARBA00022840"/>
    </source>
</evidence>
<comment type="similarity">
    <text evidence="3">Belongs to the TRAFAC class myosin-kinesin ATPase superfamily. Kinesin family.</text>
</comment>
<dbReference type="GO" id="GO:0003777">
    <property type="term" value="F:microtubule motor activity"/>
    <property type="evidence" value="ECO:0007669"/>
    <property type="project" value="InterPro"/>
</dbReference>
<evidence type="ECO:0000256" key="1">
    <source>
        <dbReference type="ARBA" id="ARBA00022741"/>
    </source>
</evidence>
<dbReference type="Bgee" id="ENSECAG00000006304">
    <property type="expression patterns" value="Expressed in oviduct epithelium and 13 other cell types or tissues"/>
</dbReference>
<dbReference type="InterPro" id="IPR001752">
    <property type="entry name" value="Kinesin_motor_dom"/>
</dbReference>
<evidence type="ECO:0000256" key="3">
    <source>
        <dbReference type="PROSITE-ProRule" id="PRU00283"/>
    </source>
</evidence>
<reference evidence="5" key="3">
    <citation type="submission" date="2025-09" db="UniProtKB">
        <authorList>
            <consortium name="Ensembl"/>
        </authorList>
    </citation>
    <scope>IDENTIFICATION</scope>
    <source>
        <strain evidence="5">Thoroughbred</strain>
    </source>
</reference>
<gene>
    <name evidence="7" type="primary">KIF6</name>
</gene>
<dbReference type="InterPro" id="IPR036961">
    <property type="entry name" value="Kinesin_motor_dom_sf"/>
</dbReference>
<sequence length="125" mass="14564">MVKQTIQIFARVKPTVRKQPQGIYSIDEDEKLTPSLEIILPRDLADGFVNNKRENYRFKFQRIFDQDANQETIFESIAKPVAERRCWKGIATFCLSDSCLMNPAQTSPALIRQSSFTNYTIWQAW</sequence>
<keyword evidence="2" id="KW-0067">ATP-binding</keyword>
<dbReference type="GO" id="GO:0005524">
    <property type="term" value="F:ATP binding"/>
    <property type="evidence" value="ECO:0007669"/>
    <property type="project" value="UniProtKB-KW"/>
</dbReference>
<reference evidence="5" key="2">
    <citation type="submission" date="2025-08" db="UniProtKB">
        <authorList>
            <consortium name="Ensembl"/>
        </authorList>
    </citation>
    <scope>IDENTIFICATION</scope>
    <source>
        <strain evidence="5">Thoroughbred</strain>
    </source>
</reference>
<accession>A0A3Q2GY80</accession>
<name>A0A3Q2GY80_HORSE</name>